<dbReference type="PANTHER" id="PTHR22639">
    <property type="entry name" value="GAG-RELATED PROTEIN"/>
    <property type="match status" value="1"/>
</dbReference>
<proteinExistence type="predicted"/>
<feature type="compositionally biased region" description="Basic residues" evidence="1">
    <location>
        <begin position="286"/>
        <end position="298"/>
    </location>
</feature>
<evidence type="ECO:0000313" key="4">
    <source>
        <dbReference type="EMBL" id="KAJ1124870.1"/>
    </source>
</evidence>
<protein>
    <submittedName>
        <fullName evidence="4">Uncharacterized protein</fullName>
    </submittedName>
</protein>
<feature type="domain" description="Zinc finger CCHC" evidence="2">
    <location>
        <begin position="8"/>
        <end position="83"/>
    </location>
</feature>
<evidence type="ECO:0000313" key="5">
    <source>
        <dbReference type="Proteomes" id="UP001066276"/>
    </source>
</evidence>
<keyword evidence="5" id="KW-1185">Reference proteome</keyword>
<sequence>MAANRARRNAVRFSAVEDVKMDGLLFSRSVLQKELGFRPDQIDYLFAFPGGKVFEVIFTTFALFEQCLKRFKERNDSAPLKVFSINALTQPQKRWVNVSMFNEYVQSADIITCLNQFCVVSHGERVRDADGVKTGYFKALVSLKRDRATEELRHIPSTIRLGAALDTPQVQPVPLSAPQPHGTVMDDSLYVTPSEIEFACTALEHSSFSDTAVAGEVVEWGKDDIFVEEEVESAMDVSTSLKRKEKEGDDTEETGFESNDSRDLCTQDVRRNTQAVTGEDAFTPVIKRKTKKRNRKLD</sequence>
<dbReference type="InterPro" id="IPR057810">
    <property type="entry name" value="RBD_ZCCHC3_1st"/>
</dbReference>
<gene>
    <name evidence="4" type="ORF">NDU88_003317</name>
</gene>
<evidence type="ECO:0000256" key="1">
    <source>
        <dbReference type="SAM" id="MobiDB-lite"/>
    </source>
</evidence>
<feature type="domain" description="Zinc finger CCHC" evidence="3">
    <location>
        <begin position="98"/>
        <end position="163"/>
    </location>
</feature>
<feature type="region of interest" description="Disordered" evidence="1">
    <location>
        <begin position="236"/>
        <end position="298"/>
    </location>
</feature>
<evidence type="ECO:0000259" key="2">
    <source>
        <dbReference type="Pfam" id="PF23057"/>
    </source>
</evidence>
<dbReference type="InterPro" id="IPR042509">
    <property type="entry name" value="ZCCHC3"/>
</dbReference>
<dbReference type="Pfam" id="PF23058">
    <property type="entry name" value="RBD_ZCCHC3_2nd"/>
    <property type="match status" value="1"/>
</dbReference>
<evidence type="ECO:0000259" key="3">
    <source>
        <dbReference type="Pfam" id="PF23058"/>
    </source>
</evidence>
<organism evidence="4 5">
    <name type="scientific">Pleurodeles waltl</name>
    <name type="common">Iberian ribbed newt</name>
    <dbReference type="NCBI Taxonomy" id="8319"/>
    <lineage>
        <taxon>Eukaryota</taxon>
        <taxon>Metazoa</taxon>
        <taxon>Chordata</taxon>
        <taxon>Craniata</taxon>
        <taxon>Vertebrata</taxon>
        <taxon>Euteleostomi</taxon>
        <taxon>Amphibia</taxon>
        <taxon>Batrachia</taxon>
        <taxon>Caudata</taxon>
        <taxon>Salamandroidea</taxon>
        <taxon>Salamandridae</taxon>
        <taxon>Pleurodelinae</taxon>
        <taxon>Pleurodeles</taxon>
    </lineage>
</organism>
<dbReference type="GO" id="GO:0003723">
    <property type="term" value="F:RNA binding"/>
    <property type="evidence" value="ECO:0007669"/>
    <property type="project" value="InterPro"/>
</dbReference>
<name>A0AAV7PCS1_PLEWA</name>
<dbReference type="EMBL" id="JANPWB010000011">
    <property type="protein sequence ID" value="KAJ1124870.1"/>
    <property type="molecule type" value="Genomic_DNA"/>
</dbReference>
<accession>A0AAV7PCS1</accession>
<reference evidence="4" key="1">
    <citation type="journal article" date="2022" name="bioRxiv">
        <title>Sequencing and chromosome-scale assembly of the giantPleurodeles waltlgenome.</title>
        <authorList>
            <person name="Brown T."/>
            <person name="Elewa A."/>
            <person name="Iarovenko S."/>
            <person name="Subramanian E."/>
            <person name="Araus A.J."/>
            <person name="Petzold A."/>
            <person name="Susuki M."/>
            <person name="Suzuki K.-i.T."/>
            <person name="Hayashi T."/>
            <person name="Toyoda A."/>
            <person name="Oliveira C."/>
            <person name="Osipova E."/>
            <person name="Leigh N.D."/>
            <person name="Simon A."/>
            <person name="Yun M.H."/>
        </authorList>
    </citation>
    <scope>NUCLEOTIDE SEQUENCE</scope>
    <source>
        <strain evidence="4">20211129_DDA</strain>
        <tissue evidence="4">Liver</tissue>
    </source>
</reference>
<dbReference type="InterPro" id="IPR057811">
    <property type="entry name" value="RBD_ZCCHC3_2nd"/>
</dbReference>
<dbReference type="GO" id="GO:0003690">
    <property type="term" value="F:double-stranded DNA binding"/>
    <property type="evidence" value="ECO:0007669"/>
    <property type="project" value="InterPro"/>
</dbReference>
<feature type="compositionally biased region" description="Basic and acidic residues" evidence="1">
    <location>
        <begin position="259"/>
        <end position="271"/>
    </location>
</feature>
<dbReference type="Proteomes" id="UP001066276">
    <property type="component" value="Chromosome 7"/>
</dbReference>
<dbReference type="GO" id="GO:0002218">
    <property type="term" value="P:activation of innate immune response"/>
    <property type="evidence" value="ECO:0007669"/>
    <property type="project" value="InterPro"/>
</dbReference>
<dbReference type="Pfam" id="PF23057">
    <property type="entry name" value="RBD_ZCCHC3_1st"/>
    <property type="match status" value="1"/>
</dbReference>
<dbReference type="AlphaFoldDB" id="A0AAV7PCS1"/>
<dbReference type="PANTHER" id="PTHR22639:SF3">
    <property type="entry name" value="ZINC FINGER CCHC DOMAIN-CONTAINING PROTEIN 3"/>
    <property type="match status" value="1"/>
</dbReference>
<comment type="caution">
    <text evidence="4">The sequence shown here is derived from an EMBL/GenBank/DDBJ whole genome shotgun (WGS) entry which is preliminary data.</text>
</comment>